<feature type="compositionally biased region" description="Acidic residues" evidence="16">
    <location>
        <begin position="203"/>
        <end position="213"/>
    </location>
</feature>
<feature type="compositionally biased region" description="Low complexity" evidence="16">
    <location>
        <begin position="794"/>
        <end position="803"/>
    </location>
</feature>
<feature type="domain" description="Helicase C-terminal" evidence="18">
    <location>
        <begin position="515"/>
        <end position="659"/>
    </location>
</feature>
<name>A0AAU9FT14_DROMD</name>
<evidence type="ECO:0000256" key="11">
    <source>
        <dbReference type="ARBA" id="ARBA00047984"/>
    </source>
</evidence>
<evidence type="ECO:0000313" key="21">
    <source>
        <dbReference type="Proteomes" id="UP001500889"/>
    </source>
</evidence>
<protein>
    <recommendedName>
        <fullName evidence="13">ATP-dependent RNA helicase DDX42</fullName>
        <ecNumber evidence="3">3.6.4.13</ecNumber>
    </recommendedName>
    <alternativeName>
        <fullName evidence="14">DEAD box protein 42</fullName>
    </alternativeName>
</protein>
<evidence type="ECO:0000256" key="5">
    <source>
        <dbReference type="ARBA" id="ARBA00022741"/>
    </source>
</evidence>
<dbReference type="GO" id="GO:0016787">
    <property type="term" value="F:hydrolase activity"/>
    <property type="evidence" value="ECO:0007669"/>
    <property type="project" value="UniProtKB-KW"/>
</dbReference>
<gene>
    <name evidence="20" type="ORF">DMAD_06719</name>
</gene>
<keyword evidence="10" id="KW-0539">Nucleus</keyword>
<evidence type="ECO:0000256" key="7">
    <source>
        <dbReference type="ARBA" id="ARBA00022806"/>
    </source>
</evidence>
<dbReference type="Pfam" id="PF00271">
    <property type="entry name" value="Helicase_C"/>
    <property type="match status" value="1"/>
</dbReference>
<evidence type="ECO:0000256" key="1">
    <source>
        <dbReference type="ARBA" id="ARBA00004123"/>
    </source>
</evidence>
<dbReference type="CDD" id="cd18787">
    <property type="entry name" value="SF2_C_DEAD"/>
    <property type="match status" value="1"/>
</dbReference>
<evidence type="ECO:0000256" key="4">
    <source>
        <dbReference type="ARBA" id="ARBA00022490"/>
    </source>
</evidence>
<dbReference type="GO" id="GO:0003676">
    <property type="term" value="F:nucleic acid binding"/>
    <property type="evidence" value="ECO:0007669"/>
    <property type="project" value="InterPro"/>
</dbReference>
<dbReference type="PROSITE" id="PS00039">
    <property type="entry name" value="DEAD_ATP_HELICASE"/>
    <property type="match status" value="1"/>
</dbReference>
<feature type="compositionally biased region" description="Low complexity" evidence="16">
    <location>
        <begin position="714"/>
        <end position="729"/>
    </location>
</feature>
<dbReference type="Proteomes" id="UP001500889">
    <property type="component" value="Chromosome J"/>
</dbReference>
<dbReference type="Pfam" id="PF00270">
    <property type="entry name" value="DEAD"/>
    <property type="match status" value="1"/>
</dbReference>
<evidence type="ECO:0000256" key="15">
    <source>
        <dbReference type="PROSITE-ProRule" id="PRU00552"/>
    </source>
</evidence>
<keyword evidence="8" id="KW-0067">ATP-binding</keyword>
<dbReference type="GO" id="GO:0003724">
    <property type="term" value="F:RNA helicase activity"/>
    <property type="evidence" value="ECO:0007669"/>
    <property type="project" value="UniProtKB-EC"/>
</dbReference>
<dbReference type="PROSITE" id="PS01287">
    <property type="entry name" value="RTC"/>
    <property type="match status" value="1"/>
</dbReference>
<feature type="domain" description="Helicase ATP-binding" evidence="17">
    <location>
        <begin position="311"/>
        <end position="486"/>
    </location>
</feature>
<dbReference type="PROSITE" id="PS51192">
    <property type="entry name" value="HELICASE_ATP_BIND_1"/>
    <property type="match status" value="1"/>
</dbReference>
<feature type="domain" description="DEAD-box RNA helicase Q" evidence="19">
    <location>
        <begin position="280"/>
        <end position="308"/>
    </location>
</feature>
<evidence type="ECO:0000256" key="8">
    <source>
        <dbReference type="ARBA" id="ARBA00022840"/>
    </source>
</evidence>
<evidence type="ECO:0000259" key="19">
    <source>
        <dbReference type="PROSITE" id="PS51195"/>
    </source>
</evidence>
<dbReference type="GO" id="GO:0005737">
    <property type="term" value="C:cytoplasm"/>
    <property type="evidence" value="ECO:0007669"/>
    <property type="project" value="UniProtKB-SubCell"/>
</dbReference>
<comment type="catalytic activity">
    <reaction evidence="11">
        <text>ATP + H2O = ADP + phosphate + H(+)</text>
        <dbReference type="Rhea" id="RHEA:13065"/>
        <dbReference type="ChEBI" id="CHEBI:15377"/>
        <dbReference type="ChEBI" id="CHEBI:15378"/>
        <dbReference type="ChEBI" id="CHEBI:30616"/>
        <dbReference type="ChEBI" id="CHEBI:43474"/>
        <dbReference type="ChEBI" id="CHEBI:456216"/>
        <dbReference type="EC" id="3.6.4.13"/>
    </reaction>
</comment>
<organism evidence="20 21">
    <name type="scientific">Drosophila madeirensis</name>
    <name type="common">Fruit fly</name>
    <dbReference type="NCBI Taxonomy" id="30013"/>
    <lineage>
        <taxon>Eukaryota</taxon>
        <taxon>Metazoa</taxon>
        <taxon>Ecdysozoa</taxon>
        <taxon>Arthropoda</taxon>
        <taxon>Hexapoda</taxon>
        <taxon>Insecta</taxon>
        <taxon>Pterygota</taxon>
        <taxon>Neoptera</taxon>
        <taxon>Endopterygota</taxon>
        <taxon>Diptera</taxon>
        <taxon>Brachycera</taxon>
        <taxon>Muscomorpha</taxon>
        <taxon>Ephydroidea</taxon>
        <taxon>Drosophilidae</taxon>
        <taxon>Drosophila</taxon>
        <taxon>Sophophora</taxon>
    </lineage>
</organism>
<evidence type="ECO:0000256" key="6">
    <source>
        <dbReference type="ARBA" id="ARBA00022801"/>
    </source>
</evidence>
<keyword evidence="9" id="KW-0175">Coiled coil</keyword>
<dbReference type="GO" id="GO:0005634">
    <property type="term" value="C:nucleus"/>
    <property type="evidence" value="ECO:0007669"/>
    <property type="project" value="UniProtKB-SubCell"/>
</dbReference>
<comment type="subcellular location">
    <subcellularLocation>
        <location evidence="2">Cytoplasm</location>
    </subcellularLocation>
    <subcellularLocation>
        <location evidence="1">Nucleus</location>
    </subcellularLocation>
</comment>
<keyword evidence="21" id="KW-1185">Reference proteome</keyword>
<comment type="similarity">
    <text evidence="12">Belongs to the DEAD box helicase family. DDX42 subfamily.</text>
</comment>
<feature type="region of interest" description="Disordered" evidence="16">
    <location>
        <begin position="1"/>
        <end position="226"/>
    </location>
</feature>
<dbReference type="AlphaFoldDB" id="A0AAU9FT14"/>
<dbReference type="FunFam" id="3.40.50.300:FF:000524">
    <property type="entry name" value="ATP-dependent RNA helicase DDX42"/>
    <property type="match status" value="1"/>
</dbReference>
<dbReference type="CDD" id="cd17952">
    <property type="entry name" value="DEADc_DDX42"/>
    <property type="match status" value="1"/>
</dbReference>
<feature type="compositionally biased region" description="Gly residues" evidence="16">
    <location>
        <begin position="1"/>
        <end position="12"/>
    </location>
</feature>
<dbReference type="PROSITE" id="PS51195">
    <property type="entry name" value="Q_MOTIF"/>
    <property type="match status" value="1"/>
</dbReference>
<dbReference type="PANTHER" id="PTHR47958">
    <property type="entry name" value="ATP-DEPENDENT RNA HELICASE DBP3"/>
    <property type="match status" value="1"/>
</dbReference>
<dbReference type="SMART" id="SM00490">
    <property type="entry name" value="HELICc"/>
    <property type="match status" value="1"/>
</dbReference>
<keyword evidence="4" id="KW-0963">Cytoplasm</keyword>
<dbReference type="InterPro" id="IPR014001">
    <property type="entry name" value="Helicase_ATP-bd"/>
</dbReference>
<evidence type="ECO:0000256" key="13">
    <source>
        <dbReference type="ARBA" id="ARBA00068282"/>
    </source>
</evidence>
<evidence type="ECO:0000256" key="14">
    <source>
        <dbReference type="ARBA" id="ARBA00075438"/>
    </source>
</evidence>
<dbReference type="InterPro" id="IPR027417">
    <property type="entry name" value="P-loop_NTPase"/>
</dbReference>
<feature type="compositionally biased region" description="Gly residues" evidence="16">
    <location>
        <begin position="40"/>
        <end position="50"/>
    </location>
</feature>
<dbReference type="SUPFAM" id="SSF52540">
    <property type="entry name" value="P-loop containing nucleoside triphosphate hydrolases"/>
    <property type="match status" value="2"/>
</dbReference>
<dbReference type="SMART" id="SM00487">
    <property type="entry name" value="DEXDc"/>
    <property type="match status" value="1"/>
</dbReference>
<feature type="region of interest" description="Disordered" evidence="16">
    <location>
        <begin position="673"/>
        <end position="818"/>
    </location>
</feature>
<dbReference type="GO" id="GO:0010468">
    <property type="term" value="P:regulation of gene expression"/>
    <property type="evidence" value="ECO:0007669"/>
    <property type="project" value="UniProtKB-ARBA"/>
</dbReference>
<evidence type="ECO:0000256" key="10">
    <source>
        <dbReference type="ARBA" id="ARBA00023242"/>
    </source>
</evidence>
<sequence>MSGYRGIGGGGFPYRKPASSGSNMNAVPPPPVLNSRGYVPRGGGAVGAAGRGIPPLPSASGTSKQGYTTLDSISQYTNSTNFVGKRKQHTDDDYFDEDDEQQQNHRELEQAYIPAPGSPGATAADKKKEESDSDEDPLEQFMAGINQQVEKEKVRAATQQPKATSAPQLEKGVRGDIDDEDDEESYYRYMEENPNAGLRDDGSDQEIEYDEDGNPIAPPKKKDIDPLPTIYHSEIEYEPFEKNFYTPHEEISSLDEEGVRELRHTLGVKVTGPSPPNPVTSFGHFGFDEQLIKAVRKAEYTQPTPIQAQAVPTALAGRDIIGIAKTGSGKTAAFIWPLLMHLMDQRELKPGDGPIGLILAPTRELSLQIYNEAKKFGKVYNINVVCCYGGGSKWEQSKALEQGAEIVVATPGRMIDMVKMKATNLRRVTFLVLDEADRMFHMGFEPQVRSICNHVRPDRQTLLFSATFKKRIERLARDVLSDPVRIVQGDLNEANQDITQSVFVFPNPLQKWNWLLCHLVKFLSEGSILIFVTKKADAETVANNLLVKEHNCLLLHGDMDQADRNKVITQFKRKECDILVATDVAARGLDIPHIRNVVNYDIARDIDTHTHRIGRTGRAGEKGNAFTLVTDKDKEFAGHLVRNLEGADQEVPEDLMELALKSSWFRSSRFKQGKGKKVTKTYTGLGYREPPHGGGGGGGGGRERRGSRDRSSSGDRSPPSRNSSRPGSSTDNPFTKEPRPASSAGPATDRYAAMREAFRNQYSSQFRASSDRTWEETVPQTGVFAAPAPPPAPGSSSSSSSSGNNKDDSKRAKKSRWN</sequence>
<feature type="compositionally biased region" description="Basic and acidic residues" evidence="16">
    <location>
        <begin position="701"/>
        <end position="713"/>
    </location>
</feature>
<evidence type="ECO:0000256" key="3">
    <source>
        <dbReference type="ARBA" id="ARBA00012552"/>
    </source>
</evidence>
<keyword evidence="7 20" id="KW-0347">Helicase</keyword>
<dbReference type="PROSITE" id="PS51194">
    <property type="entry name" value="HELICASE_CTER"/>
    <property type="match status" value="1"/>
</dbReference>
<dbReference type="Gene3D" id="3.40.50.300">
    <property type="entry name" value="P-loop containing nucleotide triphosphate hydrolases"/>
    <property type="match status" value="2"/>
</dbReference>
<evidence type="ECO:0000259" key="17">
    <source>
        <dbReference type="PROSITE" id="PS51192"/>
    </source>
</evidence>
<keyword evidence="5" id="KW-0547">Nucleotide-binding</keyword>
<evidence type="ECO:0000313" key="20">
    <source>
        <dbReference type="EMBL" id="BFF98586.1"/>
    </source>
</evidence>
<evidence type="ECO:0000259" key="18">
    <source>
        <dbReference type="PROSITE" id="PS51194"/>
    </source>
</evidence>
<dbReference type="FunFam" id="3.40.50.300:FF:000079">
    <property type="entry name" value="probable ATP-dependent RNA helicase DDX17"/>
    <property type="match status" value="1"/>
</dbReference>
<evidence type="ECO:0000256" key="16">
    <source>
        <dbReference type="SAM" id="MobiDB-lite"/>
    </source>
</evidence>
<proteinExistence type="inferred from homology"/>
<keyword evidence="6" id="KW-0378">Hydrolase</keyword>
<dbReference type="GO" id="GO:0005524">
    <property type="term" value="F:ATP binding"/>
    <property type="evidence" value="ECO:0007669"/>
    <property type="project" value="UniProtKB-KW"/>
</dbReference>
<feature type="compositionally biased region" description="Polar residues" evidence="16">
    <location>
        <begin position="59"/>
        <end position="82"/>
    </location>
</feature>
<dbReference type="EC" id="3.6.4.13" evidence="3"/>
<reference evidence="20 21" key="1">
    <citation type="submission" date="2024-02" db="EMBL/GenBank/DDBJ databases">
        <title>A chromosome-level genome assembly of Drosophila madeirensis, a fruit fly species endemic to Madeira island.</title>
        <authorList>
            <person name="Tomihara K."/>
            <person name="Llopart A."/>
            <person name="Yamamoto D."/>
        </authorList>
    </citation>
    <scope>NUCLEOTIDE SEQUENCE [LARGE SCALE GENOMIC DNA]</scope>
    <source>
        <strain evidence="20 21">RF1</strain>
    </source>
</reference>
<dbReference type="InterPro" id="IPR014014">
    <property type="entry name" value="RNA_helicase_DEAD_Q_motif"/>
</dbReference>
<evidence type="ECO:0000256" key="9">
    <source>
        <dbReference type="ARBA" id="ARBA00023054"/>
    </source>
</evidence>
<evidence type="ECO:0000256" key="12">
    <source>
        <dbReference type="ARBA" id="ARBA00061633"/>
    </source>
</evidence>
<accession>A0AAU9FT14</accession>
<evidence type="ECO:0000256" key="2">
    <source>
        <dbReference type="ARBA" id="ARBA00004496"/>
    </source>
</evidence>
<dbReference type="InterPro" id="IPR001650">
    <property type="entry name" value="Helicase_C-like"/>
</dbReference>
<feature type="compositionally biased region" description="Polar residues" evidence="16">
    <location>
        <begin position="157"/>
        <end position="167"/>
    </location>
</feature>
<dbReference type="InterPro" id="IPR000629">
    <property type="entry name" value="RNA-helicase_DEAD-box_CS"/>
</dbReference>
<dbReference type="InterPro" id="IPR020719">
    <property type="entry name" value="RNA3'_term_phos_cycl-like_CS"/>
</dbReference>
<dbReference type="EMBL" id="AP029265">
    <property type="protein sequence ID" value="BFF98586.1"/>
    <property type="molecule type" value="Genomic_DNA"/>
</dbReference>
<dbReference type="InterPro" id="IPR011545">
    <property type="entry name" value="DEAD/DEAH_box_helicase_dom"/>
</dbReference>
<feature type="short sequence motif" description="Q motif" evidence="15">
    <location>
        <begin position="280"/>
        <end position="308"/>
    </location>
</feature>